<feature type="compositionally biased region" description="Basic and acidic residues" evidence="2">
    <location>
        <begin position="581"/>
        <end position="592"/>
    </location>
</feature>
<feature type="region of interest" description="Disordered" evidence="2">
    <location>
        <begin position="410"/>
        <end position="444"/>
    </location>
</feature>
<proteinExistence type="predicted"/>
<keyword evidence="1" id="KW-0175">Coiled coil</keyword>
<gene>
    <name evidence="3" type="ORF">B0H66DRAFT_345824</name>
</gene>
<evidence type="ECO:0000313" key="4">
    <source>
        <dbReference type="Proteomes" id="UP001283341"/>
    </source>
</evidence>
<feature type="compositionally biased region" description="Basic and acidic residues" evidence="2">
    <location>
        <begin position="702"/>
        <end position="712"/>
    </location>
</feature>
<dbReference type="PANTHER" id="PTHR42041:SF1">
    <property type="entry name" value="DNA ENDONUCLEASE ACTIVATOR CTP1 C-TERMINAL DOMAIN-CONTAINING PROTEIN"/>
    <property type="match status" value="1"/>
</dbReference>
<feature type="compositionally biased region" description="Polar residues" evidence="2">
    <location>
        <begin position="418"/>
        <end position="429"/>
    </location>
</feature>
<feature type="compositionally biased region" description="Basic and acidic residues" evidence="2">
    <location>
        <begin position="358"/>
        <end position="370"/>
    </location>
</feature>
<sequence>MDSPGGSVGALQELSHNQQRAETPLFAAIRRGDDARDSSVVDKIAQFNTLAQQSKQLERKTADAALKRAMLGREEAEAEMRRYRDEARLLKRHLEEGRDRERKVGERLEQVMENYGRAKETHAHTQALWEKEIRRARKETFKSQSALVKLQEELQSARTAQKATAEELDREKERSKEREQEAFAARYTLVGLQEQLDQALERVRILEQERDAFKTIAKNEEEVARIASQGKLPLPPSPAEDDEFASPYKRPVRVSSINVKASASTEAEIEELIRLWHWEKQRADRAVEHVEFLEVECHLKVCPAAKSKSLSRSSTVRPPSPRRRRATPSKIVDAGDLVILSESSAPSSPGRKPSPKRSKTDRLREDKELRRSTIFVPSEGIFRTVTQYEAENAAAAAAQSAPEIVLPSIESSTEDEPISSQAPTPTENMPSVYARTPSVDPPDFATLAHQRMSLLSLLDADHRDVDPPTKFNIPTTPGPAPPSHQNPVLGRPKSLSPASSARSSCNNGNDNDDLDVDTEAENTITTTTSGQYTPTQLLRGPSLEALPINGHLQQQQQHQNQTAPAALPPPLARTPEQQQDETEKSREQEEKQSAILSMSRPHTTAAHYAFHATTTTTKVPLREETKDPNMAARLMKLQRTPSHGDNQPSFDVNNPALTPTMTREQALAQIRERRGRARSVNGKGGGVTSAPTTSSAVTPRRQMLEGVERRDVSAPAGTTVRSGRITPGPVGMRRVRS</sequence>
<evidence type="ECO:0000313" key="3">
    <source>
        <dbReference type="EMBL" id="KAK3315489.1"/>
    </source>
</evidence>
<feature type="compositionally biased region" description="Low complexity" evidence="2">
    <location>
        <begin position="688"/>
        <end position="699"/>
    </location>
</feature>
<feature type="region of interest" description="Disordered" evidence="2">
    <location>
        <begin position="308"/>
        <end position="370"/>
    </location>
</feature>
<reference evidence="3" key="1">
    <citation type="journal article" date="2023" name="Mol. Phylogenet. Evol.">
        <title>Genome-scale phylogeny and comparative genomics of the fungal order Sordariales.</title>
        <authorList>
            <person name="Hensen N."/>
            <person name="Bonometti L."/>
            <person name="Westerberg I."/>
            <person name="Brannstrom I.O."/>
            <person name="Guillou S."/>
            <person name="Cros-Aarteil S."/>
            <person name="Calhoun S."/>
            <person name="Haridas S."/>
            <person name="Kuo A."/>
            <person name="Mondo S."/>
            <person name="Pangilinan J."/>
            <person name="Riley R."/>
            <person name="LaButti K."/>
            <person name="Andreopoulos B."/>
            <person name="Lipzen A."/>
            <person name="Chen C."/>
            <person name="Yan M."/>
            <person name="Daum C."/>
            <person name="Ng V."/>
            <person name="Clum A."/>
            <person name="Steindorff A."/>
            <person name="Ohm R.A."/>
            <person name="Martin F."/>
            <person name="Silar P."/>
            <person name="Natvig D.O."/>
            <person name="Lalanne C."/>
            <person name="Gautier V."/>
            <person name="Ament-Velasquez S.L."/>
            <person name="Kruys A."/>
            <person name="Hutchinson M.I."/>
            <person name="Powell A.J."/>
            <person name="Barry K."/>
            <person name="Miller A.N."/>
            <person name="Grigoriev I.V."/>
            <person name="Debuchy R."/>
            <person name="Gladieux P."/>
            <person name="Hiltunen Thoren M."/>
            <person name="Johannesson H."/>
        </authorList>
    </citation>
    <scope>NUCLEOTIDE SEQUENCE</scope>
    <source>
        <strain evidence="3">CBS 118394</strain>
    </source>
</reference>
<comment type="caution">
    <text evidence="3">The sequence shown here is derived from an EMBL/GenBank/DDBJ whole genome shotgun (WGS) entry which is preliminary data.</text>
</comment>
<dbReference type="PANTHER" id="PTHR42041">
    <property type="entry name" value="DNA ENDONUCLEASE ACTIVATOR CTP1 C-TERMINAL DOMAIN-CONTAINING PROTEIN"/>
    <property type="match status" value="1"/>
</dbReference>
<name>A0AAE0HYZ4_9PEZI</name>
<reference evidence="3" key="2">
    <citation type="submission" date="2023-06" db="EMBL/GenBank/DDBJ databases">
        <authorList>
            <consortium name="Lawrence Berkeley National Laboratory"/>
            <person name="Haridas S."/>
            <person name="Hensen N."/>
            <person name="Bonometti L."/>
            <person name="Westerberg I."/>
            <person name="Brannstrom I.O."/>
            <person name="Guillou S."/>
            <person name="Cros-Aarteil S."/>
            <person name="Calhoun S."/>
            <person name="Kuo A."/>
            <person name="Mondo S."/>
            <person name="Pangilinan J."/>
            <person name="Riley R."/>
            <person name="Labutti K."/>
            <person name="Andreopoulos B."/>
            <person name="Lipzen A."/>
            <person name="Chen C."/>
            <person name="Yanf M."/>
            <person name="Daum C."/>
            <person name="Ng V."/>
            <person name="Clum A."/>
            <person name="Steindorff A."/>
            <person name="Ohm R."/>
            <person name="Martin F."/>
            <person name="Silar P."/>
            <person name="Natvig D."/>
            <person name="Lalanne C."/>
            <person name="Gautier V."/>
            <person name="Ament-Velasquez S.L."/>
            <person name="Kruys A."/>
            <person name="Hutchinson M.I."/>
            <person name="Powell A.J."/>
            <person name="Barry K."/>
            <person name="Miller A.N."/>
            <person name="Grigoriev I.V."/>
            <person name="Debuchy R."/>
            <person name="Gladieux P."/>
            <person name="Thoren M.H."/>
            <person name="Johannesson H."/>
        </authorList>
    </citation>
    <scope>NUCLEOTIDE SEQUENCE</scope>
    <source>
        <strain evidence="3">CBS 118394</strain>
    </source>
</reference>
<feature type="region of interest" description="Disordered" evidence="2">
    <location>
        <begin position="1"/>
        <end position="23"/>
    </location>
</feature>
<organism evidence="3 4">
    <name type="scientific">Apodospora peruviana</name>
    <dbReference type="NCBI Taxonomy" id="516989"/>
    <lineage>
        <taxon>Eukaryota</taxon>
        <taxon>Fungi</taxon>
        <taxon>Dikarya</taxon>
        <taxon>Ascomycota</taxon>
        <taxon>Pezizomycotina</taxon>
        <taxon>Sordariomycetes</taxon>
        <taxon>Sordariomycetidae</taxon>
        <taxon>Sordariales</taxon>
        <taxon>Lasiosphaeriaceae</taxon>
        <taxon>Apodospora</taxon>
    </lineage>
</organism>
<feature type="compositionally biased region" description="Low complexity" evidence="2">
    <location>
        <begin position="553"/>
        <end position="565"/>
    </location>
</feature>
<feature type="coiled-coil region" evidence="1">
    <location>
        <begin position="147"/>
        <end position="216"/>
    </location>
</feature>
<evidence type="ECO:0000256" key="2">
    <source>
        <dbReference type="SAM" id="MobiDB-lite"/>
    </source>
</evidence>
<feature type="compositionally biased region" description="Low complexity" evidence="2">
    <location>
        <begin position="491"/>
        <end position="509"/>
    </location>
</feature>
<feature type="region of interest" description="Disordered" evidence="2">
    <location>
        <begin position="672"/>
        <end position="737"/>
    </location>
</feature>
<keyword evidence="4" id="KW-1185">Reference proteome</keyword>
<dbReference type="Proteomes" id="UP001283341">
    <property type="component" value="Unassembled WGS sequence"/>
</dbReference>
<accession>A0AAE0HYZ4</accession>
<feature type="region of interest" description="Disordered" evidence="2">
    <location>
        <begin position="552"/>
        <end position="602"/>
    </location>
</feature>
<feature type="region of interest" description="Disordered" evidence="2">
    <location>
        <begin position="463"/>
        <end position="516"/>
    </location>
</feature>
<protein>
    <submittedName>
        <fullName evidence="3">Uncharacterized protein</fullName>
    </submittedName>
</protein>
<evidence type="ECO:0000256" key="1">
    <source>
        <dbReference type="SAM" id="Coils"/>
    </source>
</evidence>
<feature type="coiled-coil region" evidence="1">
    <location>
        <begin position="66"/>
        <end position="100"/>
    </location>
</feature>
<dbReference type="EMBL" id="JAUEDM010000006">
    <property type="protein sequence ID" value="KAK3315489.1"/>
    <property type="molecule type" value="Genomic_DNA"/>
</dbReference>
<dbReference type="AlphaFoldDB" id="A0AAE0HYZ4"/>